<feature type="chain" id="PRO_5035193442" evidence="5">
    <location>
        <begin position="22"/>
        <end position="148"/>
    </location>
</feature>
<dbReference type="PROSITE" id="PS51007">
    <property type="entry name" value="CYTC"/>
    <property type="match status" value="1"/>
</dbReference>
<evidence type="ECO:0000259" key="6">
    <source>
        <dbReference type="PROSITE" id="PS51007"/>
    </source>
</evidence>
<dbReference type="GO" id="GO:0009055">
    <property type="term" value="F:electron transfer activity"/>
    <property type="evidence" value="ECO:0007669"/>
    <property type="project" value="InterPro"/>
</dbReference>
<dbReference type="GO" id="GO:0020037">
    <property type="term" value="F:heme binding"/>
    <property type="evidence" value="ECO:0007669"/>
    <property type="project" value="InterPro"/>
</dbReference>
<dbReference type="InterPro" id="IPR036909">
    <property type="entry name" value="Cyt_c-like_dom_sf"/>
</dbReference>
<protein>
    <submittedName>
        <fullName evidence="7">Cytochrome C</fullName>
    </submittedName>
</protein>
<reference evidence="7" key="1">
    <citation type="submission" date="2020-10" db="EMBL/GenBank/DDBJ databases">
        <title>Paenihalocynthiibacter styelae gen. nov., sp. nov., isolated from stalked sea squirt Styela clava.</title>
        <authorList>
            <person name="Kim Y.-O."/>
            <person name="Yoon J.-H."/>
        </authorList>
    </citation>
    <scope>NUCLEOTIDE SEQUENCE</scope>
    <source>
        <strain evidence="7">MYP1-1</strain>
    </source>
</reference>
<organism evidence="7 8">
    <name type="scientific">Halocynthiibacter styelae</name>
    <dbReference type="NCBI Taxonomy" id="2761955"/>
    <lineage>
        <taxon>Bacteria</taxon>
        <taxon>Pseudomonadati</taxon>
        <taxon>Pseudomonadota</taxon>
        <taxon>Alphaproteobacteria</taxon>
        <taxon>Rhodobacterales</taxon>
        <taxon>Paracoccaceae</taxon>
        <taxon>Halocynthiibacter</taxon>
    </lineage>
</organism>
<evidence type="ECO:0000256" key="4">
    <source>
        <dbReference type="PROSITE-ProRule" id="PRU00433"/>
    </source>
</evidence>
<keyword evidence="2 4" id="KW-0479">Metal-binding</keyword>
<dbReference type="GO" id="GO:0046872">
    <property type="term" value="F:metal ion binding"/>
    <property type="evidence" value="ECO:0007669"/>
    <property type="project" value="UniProtKB-KW"/>
</dbReference>
<evidence type="ECO:0000256" key="5">
    <source>
        <dbReference type="SAM" id="SignalP"/>
    </source>
</evidence>
<accession>A0A8J7J2V7</accession>
<dbReference type="Proteomes" id="UP000640583">
    <property type="component" value="Unassembled WGS sequence"/>
</dbReference>
<dbReference type="InterPro" id="IPR009056">
    <property type="entry name" value="Cyt_c-like_dom"/>
</dbReference>
<keyword evidence="8" id="KW-1185">Reference proteome</keyword>
<evidence type="ECO:0000313" key="7">
    <source>
        <dbReference type="EMBL" id="MBI1492090.1"/>
    </source>
</evidence>
<dbReference type="RefSeq" id="WP_228847056.1">
    <property type="nucleotide sequence ID" value="NZ_JADCKQ010000001.1"/>
</dbReference>
<evidence type="ECO:0000256" key="1">
    <source>
        <dbReference type="ARBA" id="ARBA00022617"/>
    </source>
</evidence>
<feature type="signal peptide" evidence="5">
    <location>
        <begin position="1"/>
        <end position="21"/>
    </location>
</feature>
<sequence length="148" mass="15551">MKALNIVAALLGGLVSTSAIAAGDPEKGEQLFSRCVACHVIIDNDNNLLVDGGITGPNLYGVIGRIAGTENDYLNGGPRLPVGMFTDSMKDAGAAGLVWTEENLAAFVANPIGFVREYTGNDRSRVNMSVRFPQGGEDIAAYLATFTQ</sequence>
<gene>
    <name evidence="7" type="ORF">H1D41_00410</name>
</gene>
<proteinExistence type="predicted"/>
<dbReference type="SUPFAM" id="SSF46626">
    <property type="entry name" value="Cytochrome c"/>
    <property type="match status" value="1"/>
</dbReference>
<dbReference type="Gene3D" id="1.10.760.10">
    <property type="entry name" value="Cytochrome c-like domain"/>
    <property type="match status" value="1"/>
</dbReference>
<feature type="domain" description="Cytochrome c" evidence="6">
    <location>
        <begin position="23"/>
        <end position="147"/>
    </location>
</feature>
<dbReference type="AlphaFoldDB" id="A0A8J7J2V7"/>
<evidence type="ECO:0000256" key="2">
    <source>
        <dbReference type="ARBA" id="ARBA00022723"/>
    </source>
</evidence>
<evidence type="ECO:0000313" key="8">
    <source>
        <dbReference type="Proteomes" id="UP000640583"/>
    </source>
</evidence>
<keyword evidence="1 4" id="KW-0349">Heme</keyword>
<keyword evidence="3 4" id="KW-0408">Iron</keyword>
<dbReference type="EMBL" id="JADCKQ010000001">
    <property type="protein sequence ID" value="MBI1492090.1"/>
    <property type="molecule type" value="Genomic_DNA"/>
</dbReference>
<evidence type="ECO:0000256" key="3">
    <source>
        <dbReference type="ARBA" id="ARBA00023004"/>
    </source>
</evidence>
<comment type="caution">
    <text evidence="7">The sequence shown here is derived from an EMBL/GenBank/DDBJ whole genome shotgun (WGS) entry which is preliminary data.</text>
</comment>
<name>A0A8J7J2V7_9RHOB</name>
<keyword evidence="5" id="KW-0732">Signal</keyword>